<sequence>LGGRQGKTKDRVSCEWPVEQFIIFHLDPGIDPPHLGRTVRIAVHRRQKSTVLARGTNNIDTPLISVEMMNGGALYLSILDILVDAHRNLDGAIPAAETVRPRREHLRRHYT</sequence>
<dbReference type="Proteomes" id="UP001432027">
    <property type="component" value="Unassembled WGS sequence"/>
</dbReference>
<feature type="non-terminal residue" evidence="1">
    <location>
        <position position="1"/>
    </location>
</feature>
<protein>
    <submittedName>
        <fullName evidence="1">Uncharacterized protein</fullName>
    </submittedName>
</protein>
<reference evidence="1" key="1">
    <citation type="submission" date="2023-10" db="EMBL/GenBank/DDBJ databases">
        <title>Genome assembly of Pristionchus species.</title>
        <authorList>
            <person name="Yoshida K."/>
            <person name="Sommer R.J."/>
        </authorList>
    </citation>
    <scope>NUCLEOTIDE SEQUENCE</scope>
    <source>
        <strain evidence="1">RS0144</strain>
    </source>
</reference>
<accession>A0AAV5T5W7</accession>
<keyword evidence="2" id="KW-1185">Reference proteome</keyword>
<dbReference type="EMBL" id="BTSX01000003">
    <property type="protein sequence ID" value="GMS90971.1"/>
    <property type="molecule type" value="Genomic_DNA"/>
</dbReference>
<organism evidence="1 2">
    <name type="scientific">Pristionchus entomophagus</name>
    <dbReference type="NCBI Taxonomy" id="358040"/>
    <lineage>
        <taxon>Eukaryota</taxon>
        <taxon>Metazoa</taxon>
        <taxon>Ecdysozoa</taxon>
        <taxon>Nematoda</taxon>
        <taxon>Chromadorea</taxon>
        <taxon>Rhabditida</taxon>
        <taxon>Rhabditina</taxon>
        <taxon>Diplogasteromorpha</taxon>
        <taxon>Diplogasteroidea</taxon>
        <taxon>Neodiplogasteridae</taxon>
        <taxon>Pristionchus</taxon>
    </lineage>
</organism>
<gene>
    <name evidence="1" type="ORF">PENTCL1PPCAC_13146</name>
</gene>
<proteinExistence type="predicted"/>
<name>A0AAV5T5W7_9BILA</name>
<evidence type="ECO:0000313" key="1">
    <source>
        <dbReference type="EMBL" id="GMS90971.1"/>
    </source>
</evidence>
<feature type="non-terminal residue" evidence="1">
    <location>
        <position position="111"/>
    </location>
</feature>
<comment type="caution">
    <text evidence="1">The sequence shown here is derived from an EMBL/GenBank/DDBJ whole genome shotgun (WGS) entry which is preliminary data.</text>
</comment>
<dbReference type="AlphaFoldDB" id="A0AAV5T5W7"/>
<evidence type="ECO:0000313" key="2">
    <source>
        <dbReference type="Proteomes" id="UP001432027"/>
    </source>
</evidence>